<dbReference type="STRING" id="178035.A0A154NY67"/>
<dbReference type="GO" id="GO:0003676">
    <property type="term" value="F:nucleic acid binding"/>
    <property type="evidence" value="ECO:0007669"/>
    <property type="project" value="InterPro"/>
</dbReference>
<sequence length="108" mass="12562">MAKKKVLFHHDNAPAHSSAIAQEKLSELKFEILPHPPYSPDLAPSDFHVFPKLKTFLAGKRYQTNEEAMEAMNEYFGDLEESHFRVGVEKLEKRWTKCIELRGDYVEK</sequence>
<gene>
    <name evidence="1" type="ORF">WN55_07909</name>
</gene>
<dbReference type="InterPro" id="IPR052709">
    <property type="entry name" value="Transposase-MT_Hybrid"/>
</dbReference>
<dbReference type="Gene3D" id="3.30.420.10">
    <property type="entry name" value="Ribonuclease H-like superfamily/Ribonuclease H"/>
    <property type="match status" value="1"/>
</dbReference>
<evidence type="ECO:0000313" key="1">
    <source>
        <dbReference type="EMBL" id="KZC03820.1"/>
    </source>
</evidence>
<dbReference type="OrthoDB" id="10033972at2759"/>
<dbReference type="AlphaFoldDB" id="A0A154NY67"/>
<reference evidence="1 2" key="1">
    <citation type="submission" date="2015-07" db="EMBL/GenBank/DDBJ databases">
        <title>The genome of Dufourea novaeangliae.</title>
        <authorList>
            <person name="Pan H."/>
            <person name="Kapheim K."/>
        </authorList>
    </citation>
    <scope>NUCLEOTIDE SEQUENCE [LARGE SCALE GENOMIC DNA]</scope>
    <source>
        <strain evidence="1">0120121106</strain>
        <tissue evidence="1">Whole body</tissue>
    </source>
</reference>
<dbReference type="PANTHER" id="PTHR46060:SF1">
    <property type="entry name" value="MARINER MOS1 TRANSPOSASE-LIKE PROTEIN"/>
    <property type="match status" value="1"/>
</dbReference>
<keyword evidence="1" id="KW-0808">Transferase</keyword>
<keyword evidence="1" id="KW-0489">Methyltransferase</keyword>
<evidence type="ECO:0000313" key="2">
    <source>
        <dbReference type="Proteomes" id="UP000076502"/>
    </source>
</evidence>
<organism evidence="1 2">
    <name type="scientific">Dufourea novaeangliae</name>
    <name type="common">Sweat bee</name>
    <dbReference type="NCBI Taxonomy" id="178035"/>
    <lineage>
        <taxon>Eukaryota</taxon>
        <taxon>Metazoa</taxon>
        <taxon>Ecdysozoa</taxon>
        <taxon>Arthropoda</taxon>
        <taxon>Hexapoda</taxon>
        <taxon>Insecta</taxon>
        <taxon>Pterygota</taxon>
        <taxon>Neoptera</taxon>
        <taxon>Endopterygota</taxon>
        <taxon>Hymenoptera</taxon>
        <taxon>Apocrita</taxon>
        <taxon>Aculeata</taxon>
        <taxon>Apoidea</taxon>
        <taxon>Anthophila</taxon>
        <taxon>Halictidae</taxon>
        <taxon>Rophitinae</taxon>
        <taxon>Dufourea</taxon>
    </lineage>
</organism>
<name>A0A154NY67_DUFNO</name>
<accession>A0A154NY67</accession>
<protein>
    <submittedName>
        <fullName evidence="1">Histone-lysine N-methyltransferase SETMAR</fullName>
    </submittedName>
</protein>
<dbReference type="EMBL" id="KQ434770">
    <property type="protein sequence ID" value="KZC03820.1"/>
    <property type="molecule type" value="Genomic_DNA"/>
</dbReference>
<dbReference type="PANTHER" id="PTHR46060">
    <property type="entry name" value="MARINER MOS1 TRANSPOSASE-LIKE PROTEIN"/>
    <property type="match status" value="1"/>
</dbReference>
<dbReference type="GO" id="GO:0032259">
    <property type="term" value="P:methylation"/>
    <property type="evidence" value="ECO:0007669"/>
    <property type="project" value="UniProtKB-KW"/>
</dbReference>
<dbReference type="Proteomes" id="UP000076502">
    <property type="component" value="Unassembled WGS sequence"/>
</dbReference>
<dbReference type="InterPro" id="IPR036397">
    <property type="entry name" value="RNaseH_sf"/>
</dbReference>
<proteinExistence type="predicted"/>
<dbReference type="GO" id="GO:0008168">
    <property type="term" value="F:methyltransferase activity"/>
    <property type="evidence" value="ECO:0007669"/>
    <property type="project" value="UniProtKB-KW"/>
</dbReference>
<keyword evidence="2" id="KW-1185">Reference proteome</keyword>